<dbReference type="InterPro" id="IPR032675">
    <property type="entry name" value="LRR_dom_sf"/>
</dbReference>
<dbReference type="Pfam" id="PF24758">
    <property type="entry name" value="LRR_At5g56370"/>
    <property type="match status" value="1"/>
</dbReference>
<dbReference type="PANTHER" id="PTHR31900">
    <property type="entry name" value="F-BOX/RNI SUPERFAMILY PROTEIN-RELATED"/>
    <property type="match status" value="1"/>
</dbReference>
<dbReference type="Proteomes" id="UP001231189">
    <property type="component" value="Unassembled WGS sequence"/>
</dbReference>
<gene>
    <name evidence="3" type="ORF">QYE76_032265</name>
</gene>
<dbReference type="InterPro" id="IPR050232">
    <property type="entry name" value="FBL13/AtMIF1-like"/>
</dbReference>
<feature type="domain" description="F-box" evidence="1">
    <location>
        <begin position="31"/>
        <end position="68"/>
    </location>
</feature>
<evidence type="ECO:0000259" key="2">
    <source>
        <dbReference type="Pfam" id="PF24758"/>
    </source>
</evidence>
<dbReference type="InterPro" id="IPR055411">
    <property type="entry name" value="LRR_FXL15/At3g58940/PEG3-like"/>
</dbReference>
<dbReference type="PANTHER" id="PTHR31900:SF27">
    <property type="entry name" value="FBD DOMAIN-CONTAINING PROTEIN"/>
    <property type="match status" value="1"/>
</dbReference>
<dbReference type="InterPro" id="IPR001810">
    <property type="entry name" value="F-box_dom"/>
</dbReference>
<organism evidence="3 4">
    <name type="scientific">Lolium multiflorum</name>
    <name type="common">Italian ryegrass</name>
    <name type="synonym">Lolium perenne subsp. multiflorum</name>
    <dbReference type="NCBI Taxonomy" id="4521"/>
    <lineage>
        <taxon>Eukaryota</taxon>
        <taxon>Viridiplantae</taxon>
        <taxon>Streptophyta</taxon>
        <taxon>Embryophyta</taxon>
        <taxon>Tracheophyta</taxon>
        <taxon>Spermatophyta</taxon>
        <taxon>Magnoliopsida</taxon>
        <taxon>Liliopsida</taxon>
        <taxon>Poales</taxon>
        <taxon>Poaceae</taxon>
        <taxon>BOP clade</taxon>
        <taxon>Pooideae</taxon>
        <taxon>Poodae</taxon>
        <taxon>Poeae</taxon>
        <taxon>Poeae Chloroplast Group 2 (Poeae type)</taxon>
        <taxon>Loliodinae</taxon>
        <taxon>Loliinae</taxon>
        <taxon>Lolium</taxon>
    </lineage>
</organism>
<evidence type="ECO:0000259" key="1">
    <source>
        <dbReference type="Pfam" id="PF00646"/>
    </source>
</evidence>
<comment type="caution">
    <text evidence="3">The sequence shown here is derived from an EMBL/GenBank/DDBJ whole genome shotgun (WGS) entry which is preliminary data.</text>
</comment>
<accession>A0AAD8QVG2</accession>
<evidence type="ECO:0008006" key="5">
    <source>
        <dbReference type="Google" id="ProtNLM"/>
    </source>
</evidence>
<dbReference type="AlphaFoldDB" id="A0AAD8QVG2"/>
<keyword evidence="4" id="KW-1185">Reference proteome</keyword>
<dbReference type="Gene3D" id="3.80.10.10">
    <property type="entry name" value="Ribonuclease Inhibitor"/>
    <property type="match status" value="1"/>
</dbReference>
<protein>
    <recommendedName>
        <fullName evidence="5">F-box domain-containing protein</fullName>
    </recommendedName>
</protein>
<evidence type="ECO:0000313" key="4">
    <source>
        <dbReference type="Proteomes" id="UP001231189"/>
    </source>
</evidence>
<proteinExistence type="predicted"/>
<dbReference type="SUPFAM" id="SSF81383">
    <property type="entry name" value="F-box domain"/>
    <property type="match status" value="1"/>
</dbReference>
<feature type="domain" description="F-box/LRR-repeat protein 15/At3g58940/PEG3-like LRR" evidence="2">
    <location>
        <begin position="110"/>
        <end position="340"/>
    </location>
</feature>
<dbReference type="SUPFAM" id="SSF52047">
    <property type="entry name" value="RNI-like"/>
    <property type="match status" value="1"/>
</dbReference>
<sequence>MASASSSSRIRRRPAKAQALEAQGAGQDLLMSLPPEMLDNILRRLPFDKLVRTCCLNPAWHQRWESIPNLDVWFSVGSNAVPDARVLWRCAAPVRSFTARVRMPHFYLAARWLQALAHKRVEKLILKFDNPWFSRSAGILGPALFACRELTHLELFGYCHLPRAPHGFGGFPNLVTLLLSHVAFPFSGGAAQLEHLISSAVDLTELSLNDVKTSHFDDGAPAQRCAIRAPKLRVLKLIMFFDNGCRLSEEFPLLEEAIISIDDLFWTPDYINTFRRIRNVKRLLIETDSIQINENPLQGISWKFQNLKVGHLSANFGKLPSIMSIFSLMRSAPHIEELHIEVEITKRDDENDQDFANGEIDDPDDAIDEDIIKAEISDDLFANLKHISLDGIKCLPNDIWFMKFVLSKTRLLESFIVTFGYRQISKSYLDACTELAMCPKASPQAKLMVRLRDEPDSI</sequence>
<dbReference type="Pfam" id="PF00646">
    <property type="entry name" value="F-box"/>
    <property type="match status" value="1"/>
</dbReference>
<evidence type="ECO:0000313" key="3">
    <source>
        <dbReference type="EMBL" id="KAK1608592.1"/>
    </source>
</evidence>
<dbReference type="InterPro" id="IPR036047">
    <property type="entry name" value="F-box-like_dom_sf"/>
</dbReference>
<dbReference type="EMBL" id="JAUUTY010000007">
    <property type="protein sequence ID" value="KAK1608592.1"/>
    <property type="molecule type" value="Genomic_DNA"/>
</dbReference>
<name>A0AAD8QVG2_LOLMU</name>
<reference evidence="3" key="1">
    <citation type="submission" date="2023-07" db="EMBL/GenBank/DDBJ databases">
        <title>A chromosome-level genome assembly of Lolium multiflorum.</title>
        <authorList>
            <person name="Chen Y."/>
            <person name="Copetti D."/>
            <person name="Kolliker R."/>
            <person name="Studer B."/>
        </authorList>
    </citation>
    <scope>NUCLEOTIDE SEQUENCE</scope>
    <source>
        <strain evidence="3">02402/16</strain>
        <tissue evidence="3">Leaf</tissue>
    </source>
</reference>